<dbReference type="EMBL" id="JAETXX010000001">
    <property type="protein sequence ID" value="MCF8713948.1"/>
    <property type="molecule type" value="Genomic_DNA"/>
</dbReference>
<dbReference type="Pfam" id="PF00702">
    <property type="entry name" value="Hydrolase"/>
    <property type="match status" value="1"/>
</dbReference>
<dbReference type="Gene3D" id="1.10.150.240">
    <property type="entry name" value="Putative phosphatase, domain 2"/>
    <property type="match status" value="1"/>
</dbReference>
<sequence>MNTEKGFIFDLDGVIVDTAKFHFLAWKKAAATFNFELTLEHNEQLKGVSRIDSLKKILNWANTSVSQEEFDELAANKNSDYLTYVDKMTEDDILPGVREILAEIKANNFPIALGSASKNAPKILQKVGIMDLFDAIVDGNSVSKAKPDPEVFLIAADKINVAPEKCIVFEDAEAGIEAANSAKMISVGLGNEQNLKEADYNFSSFTEITFNFLKQLQPK</sequence>
<dbReference type="EC" id="5.4.2.6" evidence="2"/>
<keyword evidence="2" id="KW-0413">Isomerase</keyword>
<dbReference type="InterPro" id="IPR006439">
    <property type="entry name" value="HAD-SF_hydro_IA"/>
</dbReference>
<gene>
    <name evidence="2" type="primary">pgmB</name>
    <name evidence="2" type="ORF">JM658_03825</name>
</gene>
<dbReference type="SFLD" id="SFLDF00046">
    <property type="entry name" value="beta-phosphoglucomutase"/>
    <property type="match status" value="1"/>
</dbReference>
<dbReference type="InterPro" id="IPR023198">
    <property type="entry name" value="PGP-like_dom2"/>
</dbReference>
<comment type="similarity">
    <text evidence="1">Belongs to the HAD-like hydrolase superfamily. CbbY/CbbZ/Gph/YieH family.</text>
</comment>
<dbReference type="SFLD" id="SFLDG01129">
    <property type="entry name" value="C1.5:_HAD__Beta-PGM__Phosphata"/>
    <property type="match status" value="1"/>
</dbReference>
<dbReference type="Gene3D" id="3.40.50.1000">
    <property type="entry name" value="HAD superfamily/HAD-like"/>
    <property type="match status" value="1"/>
</dbReference>
<protein>
    <submittedName>
        <fullName evidence="2">Beta-phosphoglucomutase</fullName>
        <ecNumber evidence="2">5.4.2.6</ecNumber>
    </submittedName>
</protein>
<dbReference type="SFLD" id="SFLDG01135">
    <property type="entry name" value="C1.5.6:_HAD__Beta-PGM__Phospha"/>
    <property type="match status" value="1"/>
</dbReference>
<dbReference type="NCBIfam" id="TIGR01509">
    <property type="entry name" value="HAD-SF-IA-v3"/>
    <property type="match status" value="1"/>
</dbReference>
<dbReference type="RefSeq" id="WP_236957906.1">
    <property type="nucleotide sequence ID" value="NZ_JAETXX010000001.1"/>
</dbReference>
<dbReference type="InterPro" id="IPR023214">
    <property type="entry name" value="HAD_sf"/>
</dbReference>
<dbReference type="InterPro" id="IPR036412">
    <property type="entry name" value="HAD-like_sf"/>
</dbReference>
<evidence type="ECO:0000313" key="3">
    <source>
        <dbReference type="Proteomes" id="UP000829517"/>
    </source>
</evidence>
<dbReference type="GO" id="GO:0008801">
    <property type="term" value="F:beta-phosphoglucomutase activity"/>
    <property type="evidence" value="ECO:0007669"/>
    <property type="project" value="UniProtKB-EC"/>
</dbReference>
<dbReference type="PANTHER" id="PTHR18901:SF38">
    <property type="entry name" value="PSEUDOURIDINE-5'-PHOSPHATASE"/>
    <property type="match status" value="1"/>
</dbReference>
<proteinExistence type="inferred from homology"/>
<comment type="caution">
    <text evidence="2">The sequence shown here is derived from an EMBL/GenBank/DDBJ whole genome shotgun (WGS) entry which is preliminary data.</text>
</comment>
<dbReference type="InterPro" id="IPR010976">
    <property type="entry name" value="B-phosphoglucomutase_hydrolase"/>
</dbReference>
<dbReference type="Proteomes" id="UP000829517">
    <property type="component" value="Unassembled WGS sequence"/>
</dbReference>
<dbReference type="NCBIfam" id="TIGR01990">
    <property type="entry name" value="bPGM"/>
    <property type="match status" value="1"/>
</dbReference>
<evidence type="ECO:0000313" key="2">
    <source>
        <dbReference type="EMBL" id="MCF8713948.1"/>
    </source>
</evidence>
<name>A0ABS9J0I8_9FLAO</name>
<reference evidence="2 3" key="1">
    <citation type="submission" date="2021-01" db="EMBL/GenBank/DDBJ databases">
        <title>Genome sequencing of Joostella atrarenae M1-2 (= KCTC 23194).</title>
        <authorList>
            <person name="Zakaria M.R."/>
            <person name="Lam M.Q."/>
            <person name="Chong C.S."/>
        </authorList>
    </citation>
    <scope>NUCLEOTIDE SEQUENCE [LARGE SCALE GENOMIC DNA]</scope>
    <source>
        <strain evidence="2 3">M1-2</strain>
    </source>
</reference>
<dbReference type="SUPFAM" id="SSF56784">
    <property type="entry name" value="HAD-like"/>
    <property type="match status" value="1"/>
</dbReference>
<dbReference type="NCBIfam" id="TIGR02009">
    <property type="entry name" value="PGMB-YQAB-SF"/>
    <property type="match status" value="1"/>
</dbReference>
<dbReference type="InterPro" id="IPR010972">
    <property type="entry name" value="Beta-PGM"/>
</dbReference>
<dbReference type="CDD" id="cd02598">
    <property type="entry name" value="HAD_BPGM"/>
    <property type="match status" value="1"/>
</dbReference>
<organism evidence="2 3">
    <name type="scientific">Joostella atrarenae</name>
    <dbReference type="NCBI Taxonomy" id="679257"/>
    <lineage>
        <taxon>Bacteria</taxon>
        <taxon>Pseudomonadati</taxon>
        <taxon>Bacteroidota</taxon>
        <taxon>Flavobacteriia</taxon>
        <taxon>Flavobacteriales</taxon>
        <taxon>Flavobacteriaceae</taxon>
        <taxon>Joostella</taxon>
    </lineage>
</organism>
<dbReference type="PANTHER" id="PTHR18901">
    <property type="entry name" value="2-DEOXYGLUCOSE-6-PHOSPHATE PHOSPHATASE 2"/>
    <property type="match status" value="1"/>
</dbReference>
<dbReference type="SFLD" id="SFLDS00003">
    <property type="entry name" value="Haloacid_Dehalogenase"/>
    <property type="match status" value="1"/>
</dbReference>
<accession>A0ABS9J0I8</accession>
<evidence type="ECO:0000256" key="1">
    <source>
        <dbReference type="ARBA" id="ARBA00006171"/>
    </source>
</evidence>
<dbReference type="PRINTS" id="PR00413">
    <property type="entry name" value="HADHALOGNASE"/>
</dbReference>
<keyword evidence="3" id="KW-1185">Reference proteome</keyword>